<feature type="compositionally biased region" description="Polar residues" evidence="1">
    <location>
        <begin position="45"/>
        <end position="55"/>
    </location>
</feature>
<dbReference type="Proteomes" id="UP000887574">
    <property type="component" value="Unplaced"/>
</dbReference>
<dbReference type="WBParaSite" id="jg75">
    <property type="protein sequence ID" value="jg75"/>
    <property type="gene ID" value="jg75"/>
</dbReference>
<sequence length="75" mass="7874">MEDLKLDQAAEAMEQVVEKDPNGQLGCVPELPQKGSENFKEVGASSKNQTGQPGSTEPVESLEPAQGSSSTTKVV</sequence>
<name>A0A915EJU0_9BILA</name>
<evidence type="ECO:0000256" key="1">
    <source>
        <dbReference type="SAM" id="MobiDB-lite"/>
    </source>
</evidence>
<feature type="region of interest" description="Disordered" evidence="1">
    <location>
        <begin position="1"/>
        <end position="75"/>
    </location>
</feature>
<evidence type="ECO:0000313" key="2">
    <source>
        <dbReference type="Proteomes" id="UP000887574"/>
    </source>
</evidence>
<organism evidence="2 3">
    <name type="scientific">Ditylenchus dipsaci</name>
    <dbReference type="NCBI Taxonomy" id="166011"/>
    <lineage>
        <taxon>Eukaryota</taxon>
        <taxon>Metazoa</taxon>
        <taxon>Ecdysozoa</taxon>
        <taxon>Nematoda</taxon>
        <taxon>Chromadorea</taxon>
        <taxon>Rhabditida</taxon>
        <taxon>Tylenchina</taxon>
        <taxon>Tylenchomorpha</taxon>
        <taxon>Sphaerularioidea</taxon>
        <taxon>Anguinidae</taxon>
        <taxon>Anguininae</taxon>
        <taxon>Ditylenchus</taxon>
    </lineage>
</organism>
<keyword evidence="2" id="KW-1185">Reference proteome</keyword>
<reference evidence="3" key="1">
    <citation type="submission" date="2022-11" db="UniProtKB">
        <authorList>
            <consortium name="WormBaseParasite"/>
        </authorList>
    </citation>
    <scope>IDENTIFICATION</scope>
</reference>
<accession>A0A915EJU0</accession>
<feature type="compositionally biased region" description="Polar residues" evidence="1">
    <location>
        <begin position="66"/>
        <end position="75"/>
    </location>
</feature>
<proteinExistence type="predicted"/>
<evidence type="ECO:0000313" key="3">
    <source>
        <dbReference type="WBParaSite" id="jg75"/>
    </source>
</evidence>
<protein>
    <submittedName>
        <fullName evidence="3">Uncharacterized protein</fullName>
    </submittedName>
</protein>
<dbReference type="AlphaFoldDB" id="A0A915EJU0"/>